<sequence length="322" mass="34917">MHRIPLPLPDDGLRAVNVYVVDGDDGPVLIDSGWAIAAAREQLEMGLRQLGYQLGDARRFLVTHAHRDHYEQAIFLRREFGTAISLGSGEQPALDVLQAGKRHPFEPQLQLLSMMGADSLVDELTAAVAFVQPDPENWQSPDTWLAADDVAVAGRRALSVVPTPGHTAGHVVFHDAADALLFTGDHVLPTITPSVGFEPVLSPTALSDFLGSLARVRQLPDALMLPAHGPVSPSVHARVDELLEHHDIRLAEVLAFVRGGAHTGLEVAKAIRWTRRELSLSDLNAFNQLLALAETAVHLDLLQAQGRVTFATDGEVRLYQAS</sequence>
<evidence type="ECO:0000259" key="1">
    <source>
        <dbReference type="SMART" id="SM00849"/>
    </source>
</evidence>
<dbReference type="AlphaFoldDB" id="A0A1I2A4U8"/>
<proteinExistence type="predicted"/>
<gene>
    <name evidence="2" type="ORF">SAMN05216574_103228</name>
</gene>
<dbReference type="SMART" id="SM00849">
    <property type="entry name" value="Lactamase_B"/>
    <property type="match status" value="1"/>
</dbReference>
<dbReference type="InterPro" id="IPR036866">
    <property type="entry name" value="RibonucZ/Hydroxyglut_hydro"/>
</dbReference>
<dbReference type="EMBL" id="FOND01000003">
    <property type="protein sequence ID" value="SFE38827.1"/>
    <property type="molecule type" value="Genomic_DNA"/>
</dbReference>
<organism evidence="2 3">
    <name type="scientific">Blastococcus tunisiensis</name>
    <dbReference type="NCBI Taxonomy" id="1798228"/>
    <lineage>
        <taxon>Bacteria</taxon>
        <taxon>Bacillati</taxon>
        <taxon>Actinomycetota</taxon>
        <taxon>Actinomycetes</taxon>
        <taxon>Geodermatophilales</taxon>
        <taxon>Geodermatophilaceae</taxon>
        <taxon>Blastococcus</taxon>
    </lineage>
</organism>
<protein>
    <submittedName>
        <fullName evidence="2">Glyoxylase, beta-lactamase superfamily II</fullName>
    </submittedName>
</protein>
<keyword evidence="3" id="KW-1185">Reference proteome</keyword>
<evidence type="ECO:0000313" key="3">
    <source>
        <dbReference type="Proteomes" id="UP000198589"/>
    </source>
</evidence>
<accession>A0A1I2A4U8</accession>
<dbReference type="Pfam" id="PF00753">
    <property type="entry name" value="Lactamase_B"/>
    <property type="match status" value="1"/>
</dbReference>
<reference evidence="3" key="1">
    <citation type="submission" date="2016-10" db="EMBL/GenBank/DDBJ databases">
        <authorList>
            <person name="Varghese N."/>
            <person name="Submissions S."/>
        </authorList>
    </citation>
    <scope>NUCLEOTIDE SEQUENCE [LARGE SCALE GENOMIC DNA]</scope>
    <source>
        <strain evidence="3">DSM 46838</strain>
    </source>
</reference>
<evidence type="ECO:0000313" key="2">
    <source>
        <dbReference type="EMBL" id="SFE38827.1"/>
    </source>
</evidence>
<feature type="domain" description="Metallo-beta-lactamase" evidence="1">
    <location>
        <begin position="15"/>
        <end position="228"/>
    </location>
</feature>
<dbReference type="InterPro" id="IPR001279">
    <property type="entry name" value="Metallo-B-lactamas"/>
</dbReference>
<dbReference type="InterPro" id="IPR050662">
    <property type="entry name" value="Sec-metab_biosynth-thioest"/>
</dbReference>
<dbReference type="PANTHER" id="PTHR23131:SF4">
    <property type="entry name" value="METALLO-BETA-LACTAMASE SUPERFAMILY POTEIN"/>
    <property type="match status" value="1"/>
</dbReference>
<dbReference type="PANTHER" id="PTHR23131">
    <property type="entry name" value="ENDORIBONUCLEASE LACTB2"/>
    <property type="match status" value="1"/>
</dbReference>
<dbReference type="Gene3D" id="3.60.15.10">
    <property type="entry name" value="Ribonuclease Z/Hydroxyacylglutathione hydrolase-like"/>
    <property type="match status" value="1"/>
</dbReference>
<dbReference type="STRING" id="1798228.SAMN05216574_103228"/>
<dbReference type="SUPFAM" id="SSF56281">
    <property type="entry name" value="Metallo-hydrolase/oxidoreductase"/>
    <property type="match status" value="1"/>
</dbReference>
<dbReference type="RefSeq" id="WP_256381279.1">
    <property type="nucleotide sequence ID" value="NZ_FOND01000003.1"/>
</dbReference>
<name>A0A1I2A4U8_9ACTN</name>
<dbReference type="Proteomes" id="UP000198589">
    <property type="component" value="Unassembled WGS sequence"/>
</dbReference>